<gene>
    <name evidence="3" type="ORF">FYJ84_13875</name>
</gene>
<dbReference type="PANTHER" id="PTHR37834:SF2">
    <property type="entry name" value="ESTERASE, SGNH HYDROLASE-TYPE"/>
    <property type="match status" value="1"/>
</dbReference>
<dbReference type="AlphaFoldDB" id="A0A6I2UK71"/>
<evidence type="ECO:0000259" key="2">
    <source>
        <dbReference type="Pfam" id="PF17996"/>
    </source>
</evidence>
<dbReference type="Pfam" id="PF13472">
    <property type="entry name" value="Lipase_GDSL_2"/>
    <property type="match status" value="1"/>
</dbReference>
<dbReference type="InterPro" id="IPR013830">
    <property type="entry name" value="SGNH_hydro"/>
</dbReference>
<dbReference type="PANTHER" id="PTHR37834">
    <property type="entry name" value="GDSL-LIKE LIPASE/ACYLHYDROLASE DOMAIN PROTEIN (AFU_ORTHOLOGUE AFUA_2G00620)"/>
    <property type="match status" value="1"/>
</dbReference>
<evidence type="ECO:0000313" key="3">
    <source>
        <dbReference type="EMBL" id="MSU10049.1"/>
    </source>
</evidence>
<dbReference type="Gene3D" id="2.60.120.260">
    <property type="entry name" value="Galactose-binding domain-like"/>
    <property type="match status" value="1"/>
</dbReference>
<organism evidence="3 4">
    <name type="scientific">Anaerovibrio slackiae</name>
    <dbReference type="NCBI Taxonomy" id="2652309"/>
    <lineage>
        <taxon>Bacteria</taxon>
        <taxon>Bacillati</taxon>
        <taxon>Bacillota</taxon>
        <taxon>Negativicutes</taxon>
        <taxon>Selenomonadales</taxon>
        <taxon>Selenomonadaceae</taxon>
        <taxon>Anaerovibrio</taxon>
    </lineage>
</organism>
<dbReference type="GeneID" id="96780017"/>
<dbReference type="SUPFAM" id="SSF52266">
    <property type="entry name" value="SGNH hydrolase"/>
    <property type="match status" value="1"/>
</dbReference>
<feature type="domain" description="SGNH hydrolase-type esterase" evidence="1">
    <location>
        <begin position="135"/>
        <end position="352"/>
    </location>
</feature>
<dbReference type="RefSeq" id="WP_154408214.1">
    <property type="nucleotide sequence ID" value="NZ_VUNR01000049.1"/>
</dbReference>
<keyword evidence="4" id="KW-1185">Reference proteome</keyword>
<comment type="caution">
    <text evidence="3">The sequence shown here is derived from an EMBL/GenBank/DDBJ whole genome shotgun (WGS) entry which is preliminary data.</text>
</comment>
<feature type="domain" description="Carbohydrate esterase 2 N-terminal" evidence="2">
    <location>
        <begin position="23"/>
        <end position="123"/>
    </location>
</feature>
<protein>
    <recommendedName>
        <fullName evidence="5">GDSL family lipase</fullName>
    </recommendedName>
</protein>
<accession>A0A6I2UK71</accession>
<dbReference type="Pfam" id="PF17996">
    <property type="entry name" value="CE2_N"/>
    <property type="match status" value="1"/>
</dbReference>
<evidence type="ECO:0008006" key="5">
    <source>
        <dbReference type="Google" id="ProtNLM"/>
    </source>
</evidence>
<dbReference type="EMBL" id="VUNR01000049">
    <property type="protein sequence ID" value="MSU10049.1"/>
    <property type="molecule type" value="Genomic_DNA"/>
</dbReference>
<dbReference type="InterPro" id="IPR052762">
    <property type="entry name" value="PCW_deacetylase/CE"/>
</dbReference>
<name>A0A6I2UK71_9FIRM</name>
<dbReference type="Gene3D" id="3.40.50.1110">
    <property type="entry name" value="SGNH hydrolase"/>
    <property type="match status" value="1"/>
</dbReference>
<reference evidence="3 4" key="1">
    <citation type="submission" date="2019-08" db="EMBL/GenBank/DDBJ databases">
        <title>In-depth cultivation of the pig gut microbiome towards novel bacterial diversity and tailored functional studies.</title>
        <authorList>
            <person name="Wylensek D."/>
            <person name="Hitch T.C.A."/>
            <person name="Clavel T."/>
        </authorList>
    </citation>
    <scope>NUCLEOTIDE SEQUENCE [LARGE SCALE GENOMIC DNA]</scope>
    <source>
        <strain evidence="3 4">WCA-693-APC-5D-A</strain>
    </source>
</reference>
<sequence length="369" mass="41924">MMLEATNQLRTIHIAPSKLHIQYFGRWDKTDANNYRCAQGAIYIKLNFTGTSIKAKLLDKTNYWKVSIDNGPFRKFRPAIGTTSLAENLFPGVHKLLLVRMTEGIQGISQFQGFILDWGADIVRPDLLKTRRIEFIGDSITAGAKNSPAPGIPNPGYYDIEDNDMAYGPQLARMLEADYSVLGVSGEGLIHQWDEIRPYNRVHTADRYKWTLYSDSFKGNQLWDPEQFPVDAVLICIGTNDFIDQKPNFEVETYADLDGRNRIPTQAEFIKNYTELLRTVRSINPEAAIICIEPVPDWVGADVRYWICLSINQLKAQGEKNIHYIPLNVPEPLLKEADYANDLTHPTAEGARKIALYLKDKVAAIMQWL</sequence>
<evidence type="ECO:0000259" key="1">
    <source>
        <dbReference type="Pfam" id="PF13472"/>
    </source>
</evidence>
<dbReference type="InterPro" id="IPR040794">
    <property type="entry name" value="CE2_N"/>
</dbReference>
<proteinExistence type="predicted"/>
<evidence type="ECO:0000313" key="4">
    <source>
        <dbReference type="Proteomes" id="UP000433181"/>
    </source>
</evidence>
<dbReference type="Proteomes" id="UP000433181">
    <property type="component" value="Unassembled WGS sequence"/>
</dbReference>
<dbReference type="InterPro" id="IPR036514">
    <property type="entry name" value="SGNH_hydro_sf"/>
</dbReference>